<dbReference type="AlphaFoldDB" id="A0A9P7ZTQ9"/>
<feature type="region of interest" description="Disordered" evidence="1">
    <location>
        <begin position="314"/>
        <end position="401"/>
    </location>
</feature>
<feature type="region of interest" description="Disordered" evidence="1">
    <location>
        <begin position="241"/>
        <end position="277"/>
    </location>
</feature>
<comment type="caution">
    <text evidence="2">The sequence shown here is derived from an EMBL/GenBank/DDBJ whole genome shotgun (WGS) entry which is preliminary data.</text>
</comment>
<reference evidence="2" key="1">
    <citation type="journal article" date="2021" name="IMA Fungus">
        <title>Genomic characterization of three marine fungi, including Emericellopsis atlantica sp. nov. with signatures of a generalist lifestyle and marine biomass degradation.</title>
        <authorList>
            <person name="Hagestad O.C."/>
            <person name="Hou L."/>
            <person name="Andersen J.H."/>
            <person name="Hansen E.H."/>
            <person name="Altermark B."/>
            <person name="Li C."/>
            <person name="Kuhnert E."/>
            <person name="Cox R.J."/>
            <person name="Crous P.W."/>
            <person name="Spatafora J.W."/>
            <person name="Lail K."/>
            <person name="Amirebrahimi M."/>
            <person name="Lipzen A."/>
            <person name="Pangilinan J."/>
            <person name="Andreopoulos W."/>
            <person name="Hayes R.D."/>
            <person name="Ng V."/>
            <person name="Grigoriev I.V."/>
            <person name="Jackson S.A."/>
            <person name="Sutton T.D.S."/>
            <person name="Dobson A.D.W."/>
            <person name="Rama T."/>
        </authorList>
    </citation>
    <scope>NUCLEOTIDE SEQUENCE</scope>
    <source>
        <strain evidence="2">TS7</strain>
    </source>
</reference>
<feature type="compositionally biased region" description="Basic and acidic residues" evidence="1">
    <location>
        <begin position="363"/>
        <end position="383"/>
    </location>
</feature>
<feature type="region of interest" description="Disordered" evidence="1">
    <location>
        <begin position="130"/>
        <end position="197"/>
    </location>
</feature>
<keyword evidence="3" id="KW-1185">Reference proteome</keyword>
<feature type="compositionally biased region" description="Basic and acidic residues" evidence="1">
    <location>
        <begin position="266"/>
        <end position="277"/>
    </location>
</feature>
<dbReference type="OrthoDB" id="4366798at2759"/>
<dbReference type="EMBL" id="MU251244">
    <property type="protein sequence ID" value="KAG9258199.1"/>
    <property type="molecule type" value="Genomic_DNA"/>
</dbReference>
<feature type="compositionally biased region" description="Polar residues" evidence="1">
    <location>
        <begin position="250"/>
        <end position="263"/>
    </location>
</feature>
<evidence type="ECO:0000313" key="3">
    <source>
        <dbReference type="Proteomes" id="UP000887229"/>
    </source>
</evidence>
<name>A0A9P7ZTQ9_9HYPO</name>
<dbReference type="GeneID" id="70289941"/>
<protein>
    <submittedName>
        <fullName evidence="2">Uncharacterized protein</fullName>
    </submittedName>
</protein>
<organism evidence="2 3">
    <name type="scientific">Emericellopsis atlantica</name>
    <dbReference type="NCBI Taxonomy" id="2614577"/>
    <lineage>
        <taxon>Eukaryota</taxon>
        <taxon>Fungi</taxon>
        <taxon>Dikarya</taxon>
        <taxon>Ascomycota</taxon>
        <taxon>Pezizomycotina</taxon>
        <taxon>Sordariomycetes</taxon>
        <taxon>Hypocreomycetidae</taxon>
        <taxon>Hypocreales</taxon>
        <taxon>Bionectriaceae</taxon>
        <taxon>Emericellopsis</taxon>
    </lineage>
</organism>
<evidence type="ECO:0000256" key="1">
    <source>
        <dbReference type="SAM" id="MobiDB-lite"/>
    </source>
</evidence>
<proteinExistence type="predicted"/>
<sequence>MDDPGLSWPAWKFGLKRADLFTSLHDQYNTFTFTLQDPEAFHADVSEISHDAQTTEEFHRMMADRRQQRLLELNESLESLAYEIIGNPKLMDSEHWTFALQLFRTKSFDSLVRYFASYIPSGLHGAQEARSNHSSYSEASSVSSTSTDASSVDDTTHSDDVFCTGPVMTEEPSHLDSAQYTRPGVDAPLSPPESEATTCAFVDDDDEAVLCCDSTYARSRSMSFSGSESCLLDFSRPILHDDDEDHDHTSQSGSDNTAPTSVSDGEEVRSSIDSVDGKELHYSHFEDEEDDELLTAQFPEDAFDVYDAEQYISENTPTESDTPTPRQDGVSTNSYIDYKSLLSRRLPSPHRQTRRSPSPSSRAHRDVGSSPHEVRRSPDEAHSKIQKPVPDSMRRRVKGRT</sequence>
<feature type="compositionally biased region" description="Polar residues" evidence="1">
    <location>
        <begin position="314"/>
        <end position="335"/>
    </location>
</feature>
<gene>
    <name evidence="2" type="ORF">F5Z01DRAFT_324109</name>
</gene>
<accession>A0A9P7ZTQ9</accession>
<evidence type="ECO:0000313" key="2">
    <source>
        <dbReference type="EMBL" id="KAG9258199.1"/>
    </source>
</evidence>
<dbReference type="Proteomes" id="UP000887229">
    <property type="component" value="Unassembled WGS sequence"/>
</dbReference>
<feature type="compositionally biased region" description="Low complexity" evidence="1">
    <location>
        <begin position="132"/>
        <end position="153"/>
    </location>
</feature>
<dbReference type="RefSeq" id="XP_046122123.1">
    <property type="nucleotide sequence ID" value="XM_046259038.1"/>
</dbReference>